<dbReference type="STRING" id="64702.SAMN05443377_1281"/>
<dbReference type="Proteomes" id="UP000198815">
    <property type="component" value="Unassembled WGS sequence"/>
</dbReference>
<sequence>MATDPRWVARVLAEFDASPPRTGDAHLDLIATAIFLEDVFAISVRDEEITAELMGSPTAVGDFVRTRLGLG</sequence>
<reference evidence="1 2" key="1">
    <citation type="submission" date="2016-10" db="EMBL/GenBank/DDBJ databases">
        <authorList>
            <person name="de Groot N.N."/>
        </authorList>
    </citation>
    <scope>NUCLEOTIDE SEQUENCE [LARGE SCALE GENOMIC DNA]</scope>
    <source>
        <strain evidence="1 2">DSM 16859</strain>
    </source>
</reference>
<evidence type="ECO:0000313" key="1">
    <source>
        <dbReference type="EMBL" id="SES00378.1"/>
    </source>
</evidence>
<organism evidence="1 2">
    <name type="scientific">Propionibacterium cyclohexanicum</name>
    <dbReference type="NCBI Taxonomy" id="64702"/>
    <lineage>
        <taxon>Bacteria</taxon>
        <taxon>Bacillati</taxon>
        <taxon>Actinomycetota</taxon>
        <taxon>Actinomycetes</taxon>
        <taxon>Propionibacteriales</taxon>
        <taxon>Propionibacteriaceae</taxon>
        <taxon>Propionibacterium</taxon>
    </lineage>
</organism>
<accession>A0A1H9TTK3</accession>
<dbReference type="AlphaFoldDB" id="A0A1H9TTK3"/>
<evidence type="ECO:0000313" key="2">
    <source>
        <dbReference type="Proteomes" id="UP000198815"/>
    </source>
</evidence>
<keyword evidence="2" id="KW-1185">Reference proteome</keyword>
<proteinExistence type="predicted"/>
<protein>
    <recommendedName>
        <fullName evidence="3">Acyl carrier protein</fullName>
    </recommendedName>
</protein>
<dbReference type="EMBL" id="FOGZ01000028">
    <property type="protein sequence ID" value="SES00378.1"/>
    <property type="molecule type" value="Genomic_DNA"/>
</dbReference>
<evidence type="ECO:0008006" key="3">
    <source>
        <dbReference type="Google" id="ProtNLM"/>
    </source>
</evidence>
<gene>
    <name evidence="1" type="ORF">SAMN05443377_1281</name>
</gene>
<name>A0A1H9TTK3_9ACTN</name>